<feature type="region of interest" description="Disordered" evidence="1">
    <location>
        <begin position="1"/>
        <end position="25"/>
    </location>
</feature>
<evidence type="ECO:0000256" key="1">
    <source>
        <dbReference type="SAM" id="MobiDB-lite"/>
    </source>
</evidence>
<dbReference type="GeneID" id="25322837"/>
<feature type="compositionally biased region" description="Polar residues" evidence="1">
    <location>
        <begin position="13"/>
        <end position="24"/>
    </location>
</feature>
<name>A0A0D2F1A2_9EURO</name>
<reference evidence="2 3" key="1">
    <citation type="submission" date="2015-01" db="EMBL/GenBank/DDBJ databases">
        <title>The Genome Sequence of Exophiala xenobiotica CBS118157.</title>
        <authorList>
            <consortium name="The Broad Institute Genomics Platform"/>
            <person name="Cuomo C."/>
            <person name="de Hoog S."/>
            <person name="Gorbushina A."/>
            <person name="Stielow B."/>
            <person name="Teixiera M."/>
            <person name="Abouelleil A."/>
            <person name="Chapman S.B."/>
            <person name="Priest M."/>
            <person name="Young S.K."/>
            <person name="Wortman J."/>
            <person name="Nusbaum C."/>
            <person name="Birren B."/>
        </authorList>
    </citation>
    <scope>NUCLEOTIDE SEQUENCE [LARGE SCALE GENOMIC DNA]</scope>
    <source>
        <strain evidence="2 3">CBS 118157</strain>
    </source>
</reference>
<accession>A0A0D2F1A2</accession>
<dbReference type="Gene3D" id="3.30.160.60">
    <property type="entry name" value="Classic Zinc Finger"/>
    <property type="match status" value="1"/>
</dbReference>
<dbReference type="AlphaFoldDB" id="A0A0D2F1A2"/>
<dbReference type="RefSeq" id="XP_013321319.1">
    <property type="nucleotide sequence ID" value="XM_013465865.1"/>
</dbReference>
<dbReference type="STRING" id="348802.A0A0D2F1A2"/>
<gene>
    <name evidence="2" type="ORF">PV05_00929</name>
</gene>
<dbReference type="Proteomes" id="UP000054342">
    <property type="component" value="Unassembled WGS sequence"/>
</dbReference>
<sequence>MMSTSTHHRADSRTSSTPNATGNDISEIGPAAQLHLLRALVDVKVARSDFSPDDISHLHMNAVTTDLFWSTSDPDPCSCLLEALGTFLTQVMGVLSQISVSLTNGPHISDYIESYIKSVSREDDFSDTSVVTFLDQKLRLLQNLSTELGRVSNTCEEIWSGRPLHQPGWKLPSRAQLHAQPATPAGSYFTPGYQPLNQGAMPDIYAPTYAGRPATQSDSKTLLSRGKGKHICHFGHNCDKGGVRDDGSLVVFERNSAFRTHMAKHERKYKCDLPGCTNTTGFARPDQLERHQQTVRHHSTR</sequence>
<evidence type="ECO:0008006" key="4">
    <source>
        <dbReference type="Google" id="ProtNLM"/>
    </source>
</evidence>
<protein>
    <recommendedName>
        <fullName evidence="4">C2H2-type domain-containing protein</fullName>
    </recommendedName>
</protein>
<dbReference type="HOGENOM" id="CLU_067899_0_0_1"/>
<evidence type="ECO:0000313" key="2">
    <source>
        <dbReference type="EMBL" id="KIW60735.1"/>
    </source>
</evidence>
<proteinExistence type="predicted"/>
<keyword evidence="3" id="KW-1185">Reference proteome</keyword>
<evidence type="ECO:0000313" key="3">
    <source>
        <dbReference type="Proteomes" id="UP000054342"/>
    </source>
</evidence>
<dbReference type="EMBL" id="KN847317">
    <property type="protein sequence ID" value="KIW60735.1"/>
    <property type="molecule type" value="Genomic_DNA"/>
</dbReference>
<organism evidence="2 3">
    <name type="scientific">Exophiala xenobiotica</name>
    <dbReference type="NCBI Taxonomy" id="348802"/>
    <lineage>
        <taxon>Eukaryota</taxon>
        <taxon>Fungi</taxon>
        <taxon>Dikarya</taxon>
        <taxon>Ascomycota</taxon>
        <taxon>Pezizomycotina</taxon>
        <taxon>Eurotiomycetes</taxon>
        <taxon>Chaetothyriomycetidae</taxon>
        <taxon>Chaetothyriales</taxon>
        <taxon>Herpotrichiellaceae</taxon>
        <taxon>Exophiala</taxon>
    </lineage>
</organism>
<feature type="region of interest" description="Disordered" evidence="1">
    <location>
        <begin position="281"/>
        <end position="301"/>
    </location>
</feature>
<dbReference type="OrthoDB" id="4826573at2759"/>